<keyword evidence="3" id="KW-0274">FAD</keyword>
<dbReference type="PANTHER" id="PTHR42973:SF39">
    <property type="entry name" value="FAD-BINDING PCMH-TYPE DOMAIN-CONTAINING PROTEIN"/>
    <property type="match status" value="1"/>
</dbReference>
<dbReference type="Proteomes" id="UP000059188">
    <property type="component" value="Unassembled WGS sequence"/>
</dbReference>
<dbReference type="Gene3D" id="3.40.462.20">
    <property type="match status" value="1"/>
</dbReference>
<keyword evidence="4" id="KW-0560">Oxidoreductase</keyword>
<dbReference type="InterPro" id="IPR012951">
    <property type="entry name" value="BBE"/>
</dbReference>
<dbReference type="Pfam" id="PF08031">
    <property type="entry name" value="BBE"/>
    <property type="match status" value="1"/>
</dbReference>
<feature type="domain" description="Berberine/berberine-like" evidence="5">
    <location>
        <begin position="189"/>
        <end position="233"/>
    </location>
</feature>
<evidence type="ECO:0000256" key="4">
    <source>
        <dbReference type="ARBA" id="ARBA00023002"/>
    </source>
</evidence>
<reference evidence="6 7" key="1">
    <citation type="submission" date="2014-11" db="EMBL/GenBank/DDBJ databases">
        <authorList>
            <person name="Wibberg Daniel"/>
        </authorList>
    </citation>
    <scope>NUCLEOTIDE SEQUENCE [LARGE SCALE GENOMIC DNA]</scope>
    <source>
        <strain evidence="6">Rhizoctonia solani AG1-IB 7/3/14</strain>
    </source>
</reference>
<protein>
    <recommendedName>
        <fullName evidence="5">Berberine/berberine-like domain-containing protein</fullName>
    </recommendedName>
</protein>
<evidence type="ECO:0000313" key="6">
    <source>
        <dbReference type="EMBL" id="CEL59134.1"/>
    </source>
</evidence>
<dbReference type="Gene3D" id="3.30.465.10">
    <property type="match status" value="1"/>
</dbReference>
<proteinExistence type="predicted"/>
<evidence type="ECO:0000256" key="1">
    <source>
        <dbReference type="ARBA" id="ARBA00001974"/>
    </source>
</evidence>
<dbReference type="GO" id="GO:0016491">
    <property type="term" value="F:oxidoreductase activity"/>
    <property type="evidence" value="ECO:0007669"/>
    <property type="project" value="UniProtKB-KW"/>
</dbReference>
<name>A0A0B7FQE9_THACB</name>
<evidence type="ECO:0000256" key="2">
    <source>
        <dbReference type="ARBA" id="ARBA00022630"/>
    </source>
</evidence>
<dbReference type="SUPFAM" id="SSF55103">
    <property type="entry name" value="FAD-linked oxidases, C-terminal domain"/>
    <property type="match status" value="1"/>
</dbReference>
<keyword evidence="2" id="KW-0285">Flavoprotein</keyword>
<sequence length="244" mass="28468">MEAINQLNADNKPVLEKLIINVLWQEEKGHIIATYDGSEEEYQGLENITSLAKFGGQSKLKLCKWWQIAVYEQGWGPESPAFQHHTSFIFDNKIFEPEVISAVDQIMEELHGVLSKHDPNGKAYLTWVQVGGKSSKPKAGDTAFYWRDTAYVSYFKLQWYDRQATNAMIDYVRKVREKLVQYTIQHKASYVNFTDSTIPNWQEAYYGENYSRLQEIKQEWDPNNFFHFEQSIELPGAQGKLLYF</sequence>
<dbReference type="AlphaFoldDB" id="A0A0B7FQE9"/>
<keyword evidence="7" id="KW-1185">Reference proteome</keyword>
<gene>
    <name evidence="6" type="ORF">RSOLAG1IB_09111</name>
</gene>
<dbReference type="STRING" id="1108050.A0A0B7FQE9"/>
<evidence type="ECO:0000313" key="7">
    <source>
        <dbReference type="Proteomes" id="UP000059188"/>
    </source>
</evidence>
<dbReference type="EMBL" id="LN679138">
    <property type="protein sequence ID" value="CEL59134.1"/>
    <property type="molecule type" value="Genomic_DNA"/>
</dbReference>
<dbReference type="OrthoDB" id="415825at2759"/>
<dbReference type="PANTHER" id="PTHR42973">
    <property type="entry name" value="BINDING OXIDOREDUCTASE, PUTATIVE (AFU_ORTHOLOGUE AFUA_1G17690)-RELATED"/>
    <property type="match status" value="1"/>
</dbReference>
<dbReference type="InterPro" id="IPR050416">
    <property type="entry name" value="FAD-linked_Oxidoreductase"/>
</dbReference>
<dbReference type="InterPro" id="IPR016164">
    <property type="entry name" value="FAD-linked_Oxase-like_C"/>
</dbReference>
<accession>A0A0B7FQE9</accession>
<dbReference type="GO" id="GO:0050660">
    <property type="term" value="F:flavin adenine dinucleotide binding"/>
    <property type="evidence" value="ECO:0007669"/>
    <property type="project" value="InterPro"/>
</dbReference>
<dbReference type="InterPro" id="IPR016169">
    <property type="entry name" value="FAD-bd_PCMH_sub2"/>
</dbReference>
<organism evidence="6 7">
    <name type="scientific">Thanatephorus cucumeris (strain AG1-IB / isolate 7/3/14)</name>
    <name type="common">Lettuce bottom rot fungus</name>
    <name type="synonym">Rhizoctonia solani</name>
    <dbReference type="NCBI Taxonomy" id="1108050"/>
    <lineage>
        <taxon>Eukaryota</taxon>
        <taxon>Fungi</taxon>
        <taxon>Dikarya</taxon>
        <taxon>Basidiomycota</taxon>
        <taxon>Agaricomycotina</taxon>
        <taxon>Agaricomycetes</taxon>
        <taxon>Cantharellales</taxon>
        <taxon>Ceratobasidiaceae</taxon>
        <taxon>Rhizoctonia</taxon>
        <taxon>Rhizoctonia solani AG-1</taxon>
    </lineage>
</organism>
<comment type="cofactor">
    <cofactor evidence="1">
        <name>FAD</name>
        <dbReference type="ChEBI" id="CHEBI:57692"/>
    </cofactor>
</comment>
<evidence type="ECO:0000256" key="3">
    <source>
        <dbReference type="ARBA" id="ARBA00022827"/>
    </source>
</evidence>
<evidence type="ECO:0000259" key="5">
    <source>
        <dbReference type="Pfam" id="PF08031"/>
    </source>
</evidence>